<dbReference type="PANTHER" id="PTHR43712:SF2">
    <property type="entry name" value="O-METHYLTRANSFERASE CICE"/>
    <property type="match status" value="1"/>
</dbReference>
<dbReference type="PIRSF" id="PIRSF005739">
    <property type="entry name" value="O-mtase"/>
    <property type="match status" value="1"/>
</dbReference>
<keyword evidence="2" id="KW-0808">Transferase</keyword>
<name>A0ABW2JD01_9ACTN</name>
<evidence type="ECO:0000313" key="7">
    <source>
        <dbReference type="Proteomes" id="UP001596523"/>
    </source>
</evidence>
<proteinExistence type="predicted"/>
<dbReference type="PANTHER" id="PTHR43712">
    <property type="entry name" value="PUTATIVE (AFU_ORTHOLOGUE AFUA_4G14580)-RELATED"/>
    <property type="match status" value="1"/>
</dbReference>
<dbReference type="EMBL" id="JBHTCF010000002">
    <property type="protein sequence ID" value="MFC7303687.1"/>
    <property type="molecule type" value="Genomic_DNA"/>
</dbReference>
<sequence length="340" mass="36087">MFTETSDVPPPMQILKLSMAGWMAAAVSAAAELGVADHLADGPRSVTDLADALDADAPTLYRLLRACADFGLFREEEGRVFAATELGDALRSDAPNSLRNFARWVGKPADRWTWSGLADTVRTGEPAFAKVHGTEIWDHFNNHPDTASVFDDAMTELSRQVIGQAVAAYDFTSFGRLVDAGGGHGTLLSQILGANPGIRGVLFDRPEVIEGAGSVFDAAGVRDRVEMESGDFFAAVPDGADAYVLSNIIHDWDDAPSVQILANIERAMAPGGRVLLIEAVLPDGAEPAPAIKLMDLDMLVLSGGHQRSAAQFDALFQQAGLKLSRVVDGGLCSVVEAVRA</sequence>
<dbReference type="Pfam" id="PF00891">
    <property type="entry name" value="Methyltransf_2"/>
    <property type="match status" value="1"/>
</dbReference>
<evidence type="ECO:0000256" key="2">
    <source>
        <dbReference type="ARBA" id="ARBA00022679"/>
    </source>
</evidence>
<dbReference type="InterPro" id="IPR036390">
    <property type="entry name" value="WH_DNA-bd_sf"/>
</dbReference>
<dbReference type="SUPFAM" id="SSF53335">
    <property type="entry name" value="S-adenosyl-L-methionine-dependent methyltransferases"/>
    <property type="match status" value="1"/>
</dbReference>
<dbReference type="GO" id="GO:0032259">
    <property type="term" value="P:methylation"/>
    <property type="evidence" value="ECO:0007669"/>
    <property type="project" value="UniProtKB-KW"/>
</dbReference>
<dbReference type="InterPro" id="IPR029063">
    <property type="entry name" value="SAM-dependent_MTases_sf"/>
</dbReference>
<reference evidence="7" key="1">
    <citation type="journal article" date="2019" name="Int. J. Syst. Evol. Microbiol.">
        <title>The Global Catalogue of Microorganisms (GCM) 10K type strain sequencing project: providing services to taxonomists for standard genome sequencing and annotation.</title>
        <authorList>
            <consortium name="The Broad Institute Genomics Platform"/>
            <consortium name="The Broad Institute Genome Sequencing Center for Infectious Disease"/>
            <person name="Wu L."/>
            <person name="Ma J."/>
        </authorList>
    </citation>
    <scope>NUCLEOTIDE SEQUENCE [LARGE SCALE GENOMIC DNA]</scope>
    <source>
        <strain evidence="7">SYNS20</strain>
    </source>
</reference>
<dbReference type="InterPro" id="IPR036388">
    <property type="entry name" value="WH-like_DNA-bd_sf"/>
</dbReference>
<dbReference type="InterPro" id="IPR016461">
    <property type="entry name" value="COMT-like"/>
</dbReference>
<dbReference type="Gene3D" id="3.40.50.150">
    <property type="entry name" value="Vaccinia Virus protein VP39"/>
    <property type="match status" value="1"/>
</dbReference>
<accession>A0ABW2JD01</accession>
<keyword evidence="1 6" id="KW-0489">Methyltransferase</keyword>
<protein>
    <submittedName>
        <fullName evidence="6">Methyltransferase</fullName>
    </submittedName>
</protein>
<dbReference type="InterPro" id="IPR001077">
    <property type="entry name" value="COMT_C"/>
</dbReference>
<gene>
    <name evidence="6" type="ORF">ACFQVC_05580</name>
</gene>
<comment type="caution">
    <text evidence="6">The sequence shown here is derived from an EMBL/GenBank/DDBJ whole genome shotgun (WGS) entry which is preliminary data.</text>
</comment>
<dbReference type="InterPro" id="IPR012967">
    <property type="entry name" value="COMT_dimerisation"/>
</dbReference>
<evidence type="ECO:0000259" key="5">
    <source>
        <dbReference type="Pfam" id="PF08100"/>
    </source>
</evidence>
<organism evidence="6 7">
    <name type="scientific">Streptomyces monticola</name>
    <dbReference type="NCBI Taxonomy" id="2666263"/>
    <lineage>
        <taxon>Bacteria</taxon>
        <taxon>Bacillati</taxon>
        <taxon>Actinomycetota</taxon>
        <taxon>Actinomycetes</taxon>
        <taxon>Kitasatosporales</taxon>
        <taxon>Streptomycetaceae</taxon>
        <taxon>Streptomyces</taxon>
    </lineage>
</organism>
<evidence type="ECO:0000256" key="1">
    <source>
        <dbReference type="ARBA" id="ARBA00022603"/>
    </source>
</evidence>
<dbReference type="Pfam" id="PF08100">
    <property type="entry name" value="Dimerisation"/>
    <property type="match status" value="1"/>
</dbReference>
<dbReference type="Gene3D" id="1.10.287.1350">
    <property type="match status" value="1"/>
</dbReference>
<dbReference type="SUPFAM" id="SSF46785">
    <property type="entry name" value="Winged helix' DNA-binding domain"/>
    <property type="match status" value="1"/>
</dbReference>
<dbReference type="PROSITE" id="PS51683">
    <property type="entry name" value="SAM_OMT_II"/>
    <property type="match status" value="1"/>
</dbReference>
<dbReference type="Proteomes" id="UP001596523">
    <property type="component" value="Unassembled WGS sequence"/>
</dbReference>
<dbReference type="CDD" id="cd02440">
    <property type="entry name" value="AdoMet_MTases"/>
    <property type="match status" value="1"/>
</dbReference>
<evidence type="ECO:0000259" key="4">
    <source>
        <dbReference type="Pfam" id="PF00891"/>
    </source>
</evidence>
<feature type="domain" description="O-methyltransferase dimerisation" evidence="5">
    <location>
        <begin position="22"/>
        <end position="90"/>
    </location>
</feature>
<dbReference type="Gene3D" id="1.10.10.10">
    <property type="entry name" value="Winged helix-like DNA-binding domain superfamily/Winged helix DNA-binding domain"/>
    <property type="match status" value="1"/>
</dbReference>
<keyword evidence="7" id="KW-1185">Reference proteome</keyword>
<dbReference type="RefSeq" id="WP_381827171.1">
    <property type="nucleotide sequence ID" value="NZ_JBHTCF010000002.1"/>
</dbReference>
<evidence type="ECO:0000313" key="6">
    <source>
        <dbReference type="EMBL" id="MFC7303687.1"/>
    </source>
</evidence>
<evidence type="ECO:0000256" key="3">
    <source>
        <dbReference type="ARBA" id="ARBA00022691"/>
    </source>
</evidence>
<feature type="domain" description="O-methyltransferase C-terminal" evidence="4">
    <location>
        <begin position="114"/>
        <end position="321"/>
    </location>
</feature>
<dbReference type="GO" id="GO:0008168">
    <property type="term" value="F:methyltransferase activity"/>
    <property type="evidence" value="ECO:0007669"/>
    <property type="project" value="UniProtKB-KW"/>
</dbReference>
<keyword evidence="3" id="KW-0949">S-adenosyl-L-methionine</keyword>